<evidence type="ECO:0000313" key="4">
    <source>
        <dbReference type="Proteomes" id="UP000198680"/>
    </source>
</evidence>
<sequence length="322" mass="34177">MRLSLLDRSRTRAGSPEGAALTHTVERAVAAEQLGYHRFWVAEHHGVPGVASGAPAVLLAAVGAHTATIRLGSGGVMLPHHQPLVVAEQFLMLAALYPGRVDLGLGRSLGFTAPVRRALRRSGEAPDTFADDVVELRSYLERTAPVTARPVIEAPVPLFVLATGRGVEVAARLGLPVVLGGPVLDRPDLGDLLAGYRRNFRPHRDGRPHVTVALDVLVADTDAEARELALPEVWAMVDSRRTGVFGALEPVAAIRDQRWDDQVAGRVERGLDAVPAGSPGTVRRRLEQLAERTGADELLATGSTHDRAALADSDASLAALLA</sequence>
<comment type="similarity">
    <text evidence="1">To bacterial alkanal monooxygenase alpha and beta chains.</text>
</comment>
<evidence type="ECO:0000259" key="2">
    <source>
        <dbReference type="Pfam" id="PF00296"/>
    </source>
</evidence>
<dbReference type="OrthoDB" id="9780518at2"/>
<proteinExistence type="predicted"/>
<protein>
    <submittedName>
        <fullName evidence="3">Luciferase family oxidoreductase, group 1</fullName>
    </submittedName>
</protein>
<dbReference type="STRING" id="1137991.SAMN05660642_00993"/>
<reference evidence="4" key="1">
    <citation type="submission" date="2016-10" db="EMBL/GenBank/DDBJ databases">
        <authorList>
            <person name="Varghese N."/>
            <person name="Submissions S."/>
        </authorList>
    </citation>
    <scope>NUCLEOTIDE SEQUENCE [LARGE SCALE GENOMIC DNA]</scope>
    <source>
        <strain evidence="4">DSM 45419</strain>
    </source>
</reference>
<dbReference type="PANTHER" id="PTHR30137">
    <property type="entry name" value="LUCIFERASE-LIKE MONOOXYGENASE"/>
    <property type="match status" value="1"/>
</dbReference>
<accession>A0A1G9NDR6</accession>
<name>A0A1G9NDR6_9ACTN</name>
<dbReference type="InterPro" id="IPR011251">
    <property type="entry name" value="Luciferase-like_dom"/>
</dbReference>
<dbReference type="RefSeq" id="WP_091214569.1">
    <property type="nucleotide sequence ID" value="NZ_FNHE01000002.1"/>
</dbReference>
<dbReference type="SUPFAM" id="SSF51679">
    <property type="entry name" value="Bacterial luciferase-like"/>
    <property type="match status" value="1"/>
</dbReference>
<dbReference type="Pfam" id="PF00296">
    <property type="entry name" value="Bac_luciferase"/>
    <property type="match status" value="1"/>
</dbReference>
<organism evidence="3 4">
    <name type="scientific">Geodermatophilus siccatus</name>
    <dbReference type="NCBI Taxonomy" id="1137991"/>
    <lineage>
        <taxon>Bacteria</taxon>
        <taxon>Bacillati</taxon>
        <taxon>Actinomycetota</taxon>
        <taxon>Actinomycetes</taxon>
        <taxon>Geodermatophilales</taxon>
        <taxon>Geodermatophilaceae</taxon>
        <taxon>Geodermatophilus</taxon>
    </lineage>
</organism>
<dbReference type="PANTHER" id="PTHR30137:SF6">
    <property type="entry name" value="LUCIFERASE-LIKE MONOOXYGENASE"/>
    <property type="match status" value="1"/>
</dbReference>
<dbReference type="GO" id="GO:0016705">
    <property type="term" value="F:oxidoreductase activity, acting on paired donors, with incorporation or reduction of molecular oxygen"/>
    <property type="evidence" value="ECO:0007669"/>
    <property type="project" value="InterPro"/>
</dbReference>
<dbReference type="EMBL" id="FNHE01000002">
    <property type="protein sequence ID" value="SDL84534.1"/>
    <property type="molecule type" value="Genomic_DNA"/>
</dbReference>
<dbReference type="GO" id="GO:0005829">
    <property type="term" value="C:cytosol"/>
    <property type="evidence" value="ECO:0007669"/>
    <property type="project" value="TreeGrafter"/>
</dbReference>
<gene>
    <name evidence="3" type="ORF">SAMN05660642_00993</name>
</gene>
<dbReference type="InterPro" id="IPR019949">
    <property type="entry name" value="CmoO-like"/>
</dbReference>
<dbReference type="AlphaFoldDB" id="A0A1G9NDR6"/>
<dbReference type="InterPro" id="IPR036661">
    <property type="entry name" value="Luciferase-like_sf"/>
</dbReference>
<dbReference type="NCBIfam" id="TIGR03558">
    <property type="entry name" value="oxido_grp_1"/>
    <property type="match status" value="1"/>
</dbReference>
<dbReference type="Proteomes" id="UP000198680">
    <property type="component" value="Unassembled WGS sequence"/>
</dbReference>
<evidence type="ECO:0000313" key="3">
    <source>
        <dbReference type="EMBL" id="SDL84534.1"/>
    </source>
</evidence>
<dbReference type="InterPro" id="IPR050766">
    <property type="entry name" value="Bact_Lucif_Oxidored"/>
</dbReference>
<feature type="domain" description="Luciferase-like" evidence="2">
    <location>
        <begin position="1"/>
        <end position="296"/>
    </location>
</feature>
<keyword evidence="4" id="KW-1185">Reference proteome</keyword>
<evidence type="ECO:0000256" key="1">
    <source>
        <dbReference type="ARBA" id="ARBA00007789"/>
    </source>
</evidence>
<dbReference type="Gene3D" id="3.20.20.30">
    <property type="entry name" value="Luciferase-like domain"/>
    <property type="match status" value="1"/>
</dbReference>